<organism evidence="1 2">
    <name type="scientific">Polymorphospora lycopeni</name>
    <dbReference type="NCBI Taxonomy" id="3140240"/>
    <lineage>
        <taxon>Bacteria</taxon>
        <taxon>Bacillati</taxon>
        <taxon>Actinomycetota</taxon>
        <taxon>Actinomycetes</taxon>
        <taxon>Micromonosporales</taxon>
        <taxon>Micromonosporaceae</taxon>
        <taxon>Polymorphospora</taxon>
    </lineage>
</organism>
<keyword evidence="2" id="KW-1185">Reference proteome</keyword>
<evidence type="ECO:0000313" key="2">
    <source>
        <dbReference type="Proteomes" id="UP001582793"/>
    </source>
</evidence>
<evidence type="ECO:0000313" key="1">
    <source>
        <dbReference type="EMBL" id="MFB6395641.1"/>
    </source>
</evidence>
<dbReference type="Proteomes" id="UP001582793">
    <property type="component" value="Unassembled WGS sequence"/>
</dbReference>
<sequence length="178" mass="18812">MRDDELLGVIRDTPWIAELLARFDFDTGRVENGPPEPVRLPNGAPLEMVAGDASGGALLLAGTGDRRPVVYAGSEGQGGLVAAGLRDALALVVGLPSIHDALGVPVGEDGGRKLRAWLAEADDEIREDLPDLDADRARLRAALDLPEADGLLEALHAAAADEAYRPVSDRGDRYESML</sequence>
<accession>A0ABV5CX90</accession>
<evidence type="ECO:0008006" key="3">
    <source>
        <dbReference type="Google" id="ProtNLM"/>
    </source>
</evidence>
<gene>
    <name evidence="1" type="ORF">AAFH96_21380</name>
</gene>
<proteinExistence type="predicted"/>
<dbReference type="RefSeq" id="WP_375735370.1">
    <property type="nucleotide sequence ID" value="NZ_JBCGDC010000065.1"/>
</dbReference>
<protein>
    <recommendedName>
        <fullName evidence="3">SUKH-4 immunity protein of toxin-antitoxin system</fullName>
    </recommendedName>
</protein>
<reference evidence="1 2" key="1">
    <citation type="submission" date="2024-04" db="EMBL/GenBank/DDBJ databases">
        <title>Polymorphospora sp. isolated from Baiyangdian Lake in Xiong'an New Area.</title>
        <authorList>
            <person name="Zhang X."/>
            <person name="Liu J."/>
        </authorList>
    </citation>
    <scope>NUCLEOTIDE SEQUENCE [LARGE SCALE GENOMIC DNA]</scope>
    <source>
        <strain evidence="1 2">2-325</strain>
    </source>
</reference>
<name>A0ABV5CX90_9ACTN</name>
<comment type="caution">
    <text evidence="1">The sequence shown here is derived from an EMBL/GenBank/DDBJ whole genome shotgun (WGS) entry which is preliminary data.</text>
</comment>
<dbReference type="EMBL" id="JBCGDC010000065">
    <property type="protein sequence ID" value="MFB6395641.1"/>
    <property type="molecule type" value="Genomic_DNA"/>
</dbReference>